<dbReference type="PROSITE" id="PS50053">
    <property type="entry name" value="UBIQUITIN_2"/>
    <property type="match status" value="1"/>
</dbReference>
<dbReference type="KEGG" id="epa:110252351"/>
<proteinExistence type="inferred from homology"/>
<evidence type="ECO:0000256" key="4">
    <source>
        <dbReference type="ARBA" id="ARBA00022786"/>
    </source>
</evidence>
<dbReference type="InterPro" id="IPR000626">
    <property type="entry name" value="Ubiquitin-like_dom"/>
</dbReference>
<name>A0A913Y4V1_EXADI</name>
<evidence type="ECO:0000256" key="13">
    <source>
        <dbReference type="ARBA" id="ARBA00080438"/>
    </source>
</evidence>
<evidence type="ECO:0000256" key="6">
    <source>
        <dbReference type="ARBA" id="ARBA00023015"/>
    </source>
</evidence>
<keyword evidence="5" id="KW-0007">Acetylation</keyword>
<evidence type="ECO:0000256" key="8">
    <source>
        <dbReference type="ARBA" id="ARBA00023242"/>
    </source>
</evidence>
<feature type="region of interest" description="Disordered" evidence="17">
    <location>
        <begin position="93"/>
        <end position="118"/>
    </location>
</feature>
<dbReference type="Gene3D" id="3.10.20.90">
    <property type="entry name" value="Phosphatidylinositol 3-kinase Catalytic Subunit, Chain A, domain 1"/>
    <property type="match status" value="1"/>
</dbReference>
<keyword evidence="4" id="KW-0833">Ubl conjugation pathway</keyword>
<keyword evidence="20" id="KW-1185">Reference proteome</keyword>
<dbReference type="GO" id="GO:0070449">
    <property type="term" value="C:elongin complex"/>
    <property type="evidence" value="ECO:0007669"/>
    <property type="project" value="InterPro"/>
</dbReference>
<evidence type="ECO:0000256" key="14">
    <source>
        <dbReference type="ARBA" id="ARBA00081013"/>
    </source>
</evidence>
<feature type="domain" description="Ubiquitin-like" evidence="18">
    <location>
        <begin position="3"/>
        <end position="69"/>
    </location>
</feature>
<evidence type="ECO:0000259" key="18">
    <source>
        <dbReference type="PROSITE" id="PS50053"/>
    </source>
</evidence>
<dbReference type="InterPro" id="IPR039049">
    <property type="entry name" value="ELOB"/>
</dbReference>
<dbReference type="GO" id="GO:0006368">
    <property type="term" value="P:transcription elongation by RNA polymerase II"/>
    <property type="evidence" value="ECO:0007669"/>
    <property type="project" value="InterPro"/>
</dbReference>
<dbReference type="RefSeq" id="XP_020914819.1">
    <property type="nucleotide sequence ID" value="XM_021059160.2"/>
</dbReference>
<comment type="subcellular location">
    <subcellularLocation>
        <location evidence="1">Nucleus</location>
    </subcellularLocation>
</comment>
<dbReference type="PANTHER" id="PTHR13248:SF4">
    <property type="entry name" value="ELONGIN B"/>
    <property type="match status" value="1"/>
</dbReference>
<dbReference type="OMA" id="GQEQMDQ"/>
<evidence type="ECO:0000256" key="3">
    <source>
        <dbReference type="ARBA" id="ARBA00022553"/>
    </source>
</evidence>
<evidence type="ECO:0000256" key="5">
    <source>
        <dbReference type="ARBA" id="ARBA00022990"/>
    </source>
</evidence>
<dbReference type="FunFam" id="3.10.20.90:FF:000108">
    <property type="entry name" value="Elongin-B"/>
    <property type="match status" value="1"/>
</dbReference>
<comment type="similarity">
    <text evidence="10">Belongs to the Elongin B family.</text>
</comment>
<keyword evidence="3" id="KW-0597">Phosphoprotein</keyword>
<evidence type="ECO:0000256" key="9">
    <source>
        <dbReference type="ARBA" id="ARBA00054216"/>
    </source>
</evidence>
<dbReference type="AlphaFoldDB" id="A0A913Y4V1"/>
<evidence type="ECO:0000313" key="19">
    <source>
        <dbReference type="EnsemblMetazoa" id="XP_020914819.1"/>
    </source>
</evidence>
<organism evidence="19 20">
    <name type="scientific">Exaiptasia diaphana</name>
    <name type="common">Tropical sea anemone</name>
    <name type="synonym">Aiptasia pulchella</name>
    <dbReference type="NCBI Taxonomy" id="2652724"/>
    <lineage>
        <taxon>Eukaryota</taxon>
        <taxon>Metazoa</taxon>
        <taxon>Cnidaria</taxon>
        <taxon>Anthozoa</taxon>
        <taxon>Hexacorallia</taxon>
        <taxon>Actiniaria</taxon>
        <taxon>Aiptasiidae</taxon>
        <taxon>Exaiptasia</taxon>
    </lineage>
</organism>
<dbReference type="OrthoDB" id="7537057at2759"/>
<evidence type="ECO:0000313" key="20">
    <source>
        <dbReference type="Proteomes" id="UP000887567"/>
    </source>
</evidence>
<evidence type="ECO:0000256" key="11">
    <source>
        <dbReference type="ARBA" id="ARBA00074516"/>
    </source>
</evidence>
<sequence length="118" mass="13091">MVCEVFLMVRRTKTSMFLDCKEGTTVVDVKKMIEGIIKRPPEDQRLFKDEQILDDNKTLGDCGFTNQTSKAQTPAVLGLALRQDDGEFEQLAIDPLSSPPELPDVMKPQESASNSEGS</sequence>
<dbReference type="InterPro" id="IPR029071">
    <property type="entry name" value="Ubiquitin-like_domsf"/>
</dbReference>
<evidence type="ECO:0000256" key="12">
    <source>
        <dbReference type="ARBA" id="ARBA00076690"/>
    </source>
</evidence>
<reference evidence="19" key="1">
    <citation type="submission" date="2022-11" db="UniProtKB">
        <authorList>
            <consortium name="EnsemblMetazoa"/>
        </authorList>
    </citation>
    <scope>IDENTIFICATION</scope>
</reference>
<accession>A0A913Y4V1</accession>
<comment type="subunit">
    <text evidence="16">Heterotrimer of an A (ELOA, ELOA2 or ELOA3P), ELOB and ELOC subunit. The elongin BC complex interacts with EPOP; leading to recruit the elongin BC complex to Polycomb group (PcG) target genes, thereby restricting excessive activity of the PRC2/EED-EZH2 complex. Component of multiple cullin-RING E3 ubiquitin-protein ligase complexes composed of Elongin BC (ELOB and ELOC), a cullin (either CUL2 or CUL5), a catalytic subunit (either RBX1 or RNF7/RBX2), as well as a substrate adapter protein that can be either ASB2, ASB9, ASB11, KLHDC2, KLHDC3, KLHDC10, APPBP2, FEM1A, FEM1B, FEM1C, LRR1, PCMTD1, SOCS1, SOCS2, SOCS5, SPSB1, SPSB3, ELOA, VHL, WSB1 or RAB40C. As part of the Elongin BC E3 ubiquitin ligase complex; interacts with NRBP1. May also interact with DCUN1D1, DCUN1D2, DCUN1D3 and DCUN1D5. May form oligomers as a KLHDC2/KLHDC3-ELOB-ELOC complex; this interaction is autoinhibitory for the E3 ligase complex as the substrate-binding site of KLHDC2/KLHDC3 is blocked in the oligomer.</text>
</comment>
<keyword evidence="7" id="KW-0804">Transcription</keyword>
<dbReference type="CDD" id="cd01788">
    <property type="entry name" value="Ubl_ElonginB"/>
    <property type="match status" value="1"/>
</dbReference>
<comment type="pathway">
    <text evidence="2">Protein modification; protein ubiquitination.</text>
</comment>
<evidence type="ECO:0000256" key="2">
    <source>
        <dbReference type="ARBA" id="ARBA00004906"/>
    </source>
</evidence>
<dbReference type="EnsemblMetazoa" id="XM_021059160.2">
    <property type="protein sequence ID" value="XP_020914819.1"/>
    <property type="gene ID" value="LOC110252351"/>
</dbReference>
<comment type="function">
    <text evidence="9">SIII, also known as elongin, is a general transcription elongation factor that increases the RNA polymerase II transcription elongation past template-encoded arresting sites. Subunit A is transcriptionally active and its transcription activity is strongly enhanced by binding to the dimeric complex of the SIII regulatory subunits B and C (elongin BC complex). In embryonic stem cells, the elongin BC complex is recruited by EPOP to Polycomb group (PcG) target genes in order generate genomic region that display both active and repressive chromatin properties, an important feature of pluripotent stem cells.</text>
</comment>
<evidence type="ECO:0000256" key="15">
    <source>
        <dbReference type="ARBA" id="ARBA00083653"/>
    </source>
</evidence>
<evidence type="ECO:0000256" key="17">
    <source>
        <dbReference type="SAM" id="MobiDB-lite"/>
    </source>
</evidence>
<evidence type="ECO:0000256" key="1">
    <source>
        <dbReference type="ARBA" id="ARBA00004123"/>
    </source>
</evidence>
<dbReference type="GO" id="GO:0030891">
    <property type="term" value="C:VCB complex"/>
    <property type="evidence" value="ECO:0007669"/>
    <property type="project" value="InterPro"/>
</dbReference>
<dbReference type="Proteomes" id="UP000887567">
    <property type="component" value="Unplaced"/>
</dbReference>
<dbReference type="GeneID" id="110252351"/>
<keyword evidence="8" id="KW-0539">Nucleus</keyword>
<protein>
    <recommendedName>
        <fullName evidence="11">Elongin-B</fullName>
    </recommendedName>
    <alternativeName>
        <fullName evidence="14">Elongin 18 kDa subunit</fullName>
    </alternativeName>
    <alternativeName>
        <fullName evidence="12">RNA polymerase II transcription factor SIII subunit B</fullName>
    </alternativeName>
    <alternativeName>
        <fullName evidence="15">SIII p18</fullName>
    </alternativeName>
    <alternativeName>
        <fullName evidence="13">Transcription elongation factor B polypeptide 2</fullName>
    </alternativeName>
</protein>
<dbReference type="SUPFAM" id="SSF54236">
    <property type="entry name" value="Ubiquitin-like"/>
    <property type="match status" value="1"/>
</dbReference>
<dbReference type="SMART" id="SM00213">
    <property type="entry name" value="UBQ"/>
    <property type="match status" value="1"/>
</dbReference>
<evidence type="ECO:0000256" key="7">
    <source>
        <dbReference type="ARBA" id="ARBA00023163"/>
    </source>
</evidence>
<dbReference type="Pfam" id="PF00240">
    <property type="entry name" value="ubiquitin"/>
    <property type="match status" value="1"/>
</dbReference>
<keyword evidence="6" id="KW-0805">Transcription regulation</keyword>
<evidence type="ECO:0000256" key="10">
    <source>
        <dbReference type="ARBA" id="ARBA00060803"/>
    </source>
</evidence>
<dbReference type="PANTHER" id="PTHR13248">
    <property type="entry name" value="TRANSCRIPTION ELONGATION FACTOR B POLYPEPTIDE 2"/>
    <property type="match status" value="1"/>
</dbReference>
<evidence type="ECO:0000256" key="16">
    <source>
        <dbReference type="ARBA" id="ARBA00093515"/>
    </source>
</evidence>